<feature type="binding site" evidence="8">
    <location>
        <position position="75"/>
    </location>
    <ligand>
        <name>Fe cation</name>
        <dbReference type="ChEBI" id="CHEBI:24875"/>
    </ligand>
</feature>
<evidence type="ECO:0000256" key="8">
    <source>
        <dbReference type="PIRSR" id="PIRSR602481-2"/>
    </source>
</evidence>
<keyword evidence="5" id="KW-0238">DNA-binding</keyword>
<evidence type="ECO:0000313" key="9">
    <source>
        <dbReference type="EMBL" id="CAA9554987.1"/>
    </source>
</evidence>
<dbReference type="Gene3D" id="1.10.10.10">
    <property type="entry name" value="Winged helix-like DNA-binding domain superfamily/Winged helix DNA-binding domain"/>
    <property type="match status" value="1"/>
</dbReference>
<dbReference type="PANTHER" id="PTHR33202">
    <property type="entry name" value="ZINC UPTAKE REGULATION PROTEIN"/>
    <property type="match status" value="1"/>
</dbReference>
<accession>A0A6J4UMK0</accession>
<dbReference type="GO" id="GO:0008270">
    <property type="term" value="F:zinc ion binding"/>
    <property type="evidence" value="ECO:0007669"/>
    <property type="project" value="TreeGrafter"/>
</dbReference>
<dbReference type="InterPro" id="IPR002481">
    <property type="entry name" value="FUR"/>
</dbReference>
<evidence type="ECO:0000256" key="6">
    <source>
        <dbReference type="ARBA" id="ARBA00023163"/>
    </source>
</evidence>
<proteinExistence type="inferred from homology"/>
<dbReference type="GO" id="GO:1900376">
    <property type="term" value="P:regulation of secondary metabolite biosynthetic process"/>
    <property type="evidence" value="ECO:0007669"/>
    <property type="project" value="TreeGrafter"/>
</dbReference>
<comment type="cofactor">
    <cofactor evidence="7">
        <name>Zn(2+)</name>
        <dbReference type="ChEBI" id="CHEBI:29105"/>
    </cofactor>
    <text evidence="7">Binds 1 zinc ion per subunit.</text>
</comment>
<dbReference type="GO" id="GO:0003700">
    <property type="term" value="F:DNA-binding transcription factor activity"/>
    <property type="evidence" value="ECO:0007669"/>
    <property type="project" value="InterPro"/>
</dbReference>
<feature type="binding site" evidence="7">
    <location>
        <position position="84"/>
    </location>
    <ligand>
        <name>Zn(2+)</name>
        <dbReference type="ChEBI" id="CHEBI:29105"/>
    </ligand>
</feature>
<evidence type="ECO:0000256" key="4">
    <source>
        <dbReference type="ARBA" id="ARBA00023015"/>
    </source>
</evidence>
<keyword evidence="2" id="KW-0678">Repressor</keyword>
<dbReference type="PANTHER" id="PTHR33202:SF22">
    <property type="entry name" value="HYDROGEN PEROXIDE SENSITIVE REPRESSOR"/>
    <property type="match status" value="1"/>
</dbReference>
<dbReference type="SUPFAM" id="SSF46785">
    <property type="entry name" value="Winged helix' DNA-binding domain"/>
    <property type="match status" value="1"/>
</dbReference>
<name>A0A6J4UMK0_9BACT</name>
<reference evidence="9" key="1">
    <citation type="submission" date="2020-02" db="EMBL/GenBank/DDBJ databases">
        <authorList>
            <person name="Meier V. D."/>
        </authorList>
    </citation>
    <scope>NUCLEOTIDE SEQUENCE</scope>
    <source>
        <strain evidence="9">AVDCRST_MAG59</strain>
    </source>
</reference>
<keyword evidence="6" id="KW-0804">Transcription</keyword>
<dbReference type="Gene3D" id="3.30.1490.190">
    <property type="match status" value="1"/>
</dbReference>
<feature type="binding site" evidence="7">
    <location>
        <position position="81"/>
    </location>
    <ligand>
        <name>Zn(2+)</name>
        <dbReference type="ChEBI" id="CHEBI:29105"/>
    </ligand>
</feature>
<organism evidence="9">
    <name type="scientific">uncultured Thermomicrobiales bacterium</name>
    <dbReference type="NCBI Taxonomy" id="1645740"/>
    <lineage>
        <taxon>Bacteria</taxon>
        <taxon>Pseudomonadati</taxon>
        <taxon>Thermomicrobiota</taxon>
        <taxon>Thermomicrobia</taxon>
        <taxon>Thermomicrobiales</taxon>
        <taxon>environmental samples</taxon>
    </lineage>
</organism>
<keyword evidence="7" id="KW-0479">Metal-binding</keyword>
<evidence type="ECO:0000256" key="5">
    <source>
        <dbReference type="ARBA" id="ARBA00023125"/>
    </source>
</evidence>
<feature type="binding site" evidence="8">
    <location>
        <position position="114"/>
    </location>
    <ligand>
        <name>Fe cation</name>
        <dbReference type="ChEBI" id="CHEBI:24875"/>
    </ligand>
</feature>
<protein>
    <submittedName>
        <fullName evidence="9">Peroxide stress regulator Ferric uptake regulation protein Fe2+/Zn2+ uptake regulation proteins</fullName>
    </submittedName>
</protein>
<dbReference type="GO" id="GO:0000976">
    <property type="term" value="F:transcription cis-regulatory region binding"/>
    <property type="evidence" value="ECO:0007669"/>
    <property type="project" value="TreeGrafter"/>
</dbReference>
<dbReference type="InterPro" id="IPR036390">
    <property type="entry name" value="WH_DNA-bd_sf"/>
</dbReference>
<evidence type="ECO:0000256" key="1">
    <source>
        <dbReference type="ARBA" id="ARBA00007957"/>
    </source>
</evidence>
<dbReference type="AlphaFoldDB" id="A0A6J4UMK0"/>
<comment type="cofactor">
    <cofactor evidence="8">
        <name>Mn(2+)</name>
        <dbReference type="ChEBI" id="CHEBI:29035"/>
    </cofactor>
    <cofactor evidence="8">
        <name>Fe(2+)</name>
        <dbReference type="ChEBI" id="CHEBI:29033"/>
    </cofactor>
    <text evidence="8">Binds 1 Mn(2+) or Fe(2+) ion per subunit.</text>
</comment>
<keyword evidence="3 7" id="KW-0862">Zinc</keyword>
<keyword evidence="4" id="KW-0805">Transcription regulation</keyword>
<feature type="binding site" evidence="7">
    <location>
        <position position="122"/>
    </location>
    <ligand>
        <name>Zn(2+)</name>
        <dbReference type="ChEBI" id="CHEBI:29105"/>
    </ligand>
</feature>
<evidence type="ECO:0000256" key="2">
    <source>
        <dbReference type="ARBA" id="ARBA00022491"/>
    </source>
</evidence>
<dbReference type="Pfam" id="PF01475">
    <property type="entry name" value="FUR"/>
    <property type="match status" value="1"/>
</dbReference>
<gene>
    <name evidence="9" type="ORF">AVDCRST_MAG59-2084</name>
</gene>
<feature type="binding site" evidence="7">
    <location>
        <position position="125"/>
    </location>
    <ligand>
        <name>Zn(2+)</name>
        <dbReference type="ChEBI" id="CHEBI:29105"/>
    </ligand>
</feature>
<dbReference type="CDD" id="cd07153">
    <property type="entry name" value="Fur_like"/>
    <property type="match status" value="1"/>
</dbReference>
<sequence>MIRQTKPREIIIKTIERAEGPVAVEEIHARAAGELPGLGIATVYRTLKLLLAQERIAVVEFPGEPPHYEPAGRGHHHHFRCLSCNRWMEMGERGCIVPWLDGSILPGGYLVEGHRISLYGRCPNCADEVAPPG</sequence>
<dbReference type="EMBL" id="CADCWF010000130">
    <property type="protein sequence ID" value="CAA9554987.1"/>
    <property type="molecule type" value="Genomic_DNA"/>
</dbReference>
<evidence type="ECO:0000256" key="7">
    <source>
        <dbReference type="PIRSR" id="PIRSR602481-1"/>
    </source>
</evidence>
<dbReference type="GO" id="GO:0045892">
    <property type="term" value="P:negative regulation of DNA-templated transcription"/>
    <property type="evidence" value="ECO:0007669"/>
    <property type="project" value="TreeGrafter"/>
</dbReference>
<comment type="similarity">
    <text evidence="1">Belongs to the Fur family.</text>
</comment>
<dbReference type="InterPro" id="IPR036388">
    <property type="entry name" value="WH-like_DNA-bd_sf"/>
</dbReference>
<dbReference type="InterPro" id="IPR043135">
    <property type="entry name" value="Fur_C"/>
</dbReference>
<keyword evidence="8" id="KW-0408">Iron</keyword>
<evidence type="ECO:0000256" key="3">
    <source>
        <dbReference type="ARBA" id="ARBA00022833"/>
    </source>
</evidence>